<protein>
    <recommendedName>
        <fullName evidence="3">SnoaL-like protein</fullName>
    </recommendedName>
</protein>
<evidence type="ECO:0000313" key="1">
    <source>
        <dbReference type="EMBL" id="TDV57681.1"/>
    </source>
</evidence>
<gene>
    <name evidence="1" type="ORF">CLV71_101554</name>
</gene>
<organism evidence="1 2">
    <name type="scientific">Actinophytocola oryzae</name>
    <dbReference type="NCBI Taxonomy" id="502181"/>
    <lineage>
        <taxon>Bacteria</taxon>
        <taxon>Bacillati</taxon>
        <taxon>Actinomycetota</taxon>
        <taxon>Actinomycetes</taxon>
        <taxon>Pseudonocardiales</taxon>
        <taxon>Pseudonocardiaceae</taxon>
    </lineage>
</organism>
<dbReference type="Proteomes" id="UP000294927">
    <property type="component" value="Unassembled WGS sequence"/>
</dbReference>
<name>A0A4V3FV40_9PSEU</name>
<dbReference type="AlphaFoldDB" id="A0A4V3FV40"/>
<dbReference type="EMBL" id="SOCP01000001">
    <property type="protein sequence ID" value="TDV57681.1"/>
    <property type="molecule type" value="Genomic_DNA"/>
</dbReference>
<evidence type="ECO:0000313" key="2">
    <source>
        <dbReference type="Proteomes" id="UP000294927"/>
    </source>
</evidence>
<dbReference type="InterPro" id="IPR032710">
    <property type="entry name" value="NTF2-like_dom_sf"/>
</dbReference>
<proteinExistence type="predicted"/>
<evidence type="ECO:0008006" key="3">
    <source>
        <dbReference type="Google" id="ProtNLM"/>
    </source>
</evidence>
<reference evidence="1 2" key="1">
    <citation type="submission" date="2019-03" db="EMBL/GenBank/DDBJ databases">
        <title>Genomic Encyclopedia of Archaeal and Bacterial Type Strains, Phase II (KMG-II): from individual species to whole genera.</title>
        <authorList>
            <person name="Goeker M."/>
        </authorList>
    </citation>
    <scope>NUCLEOTIDE SEQUENCE [LARGE SCALE GENOMIC DNA]</scope>
    <source>
        <strain evidence="1 2">DSM 45499</strain>
    </source>
</reference>
<sequence length="90" mass="10025">MPPLPHWYRGRAAVLDFAVQVPMTRCPSWRYLVTTANTQPAVAFYLGEHADAPHLPFSITVLTVVADRIAAIDAFTDPAHFAYFGLPDRL</sequence>
<dbReference type="SUPFAM" id="SSF54427">
    <property type="entry name" value="NTF2-like"/>
    <property type="match status" value="1"/>
</dbReference>
<accession>A0A4V3FV40</accession>
<comment type="caution">
    <text evidence="1">The sequence shown here is derived from an EMBL/GenBank/DDBJ whole genome shotgun (WGS) entry which is preliminary data.</text>
</comment>
<keyword evidence="2" id="KW-1185">Reference proteome</keyword>